<evidence type="ECO:0000313" key="1">
    <source>
        <dbReference type="EMBL" id="GAL77111.1"/>
    </source>
</evidence>
<organism evidence="1 2">
    <name type="scientific">Nonlabens ulvanivorans</name>
    <name type="common">Persicivirga ulvanivorans</name>
    <dbReference type="NCBI Taxonomy" id="906888"/>
    <lineage>
        <taxon>Bacteria</taxon>
        <taxon>Pseudomonadati</taxon>
        <taxon>Bacteroidota</taxon>
        <taxon>Flavobacteriia</taxon>
        <taxon>Flavobacteriales</taxon>
        <taxon>Flavobacteriaceae</taxon>
        <taxon>Nonlabens</taxon>
    </lineage>
</organism>
<accession>A0A090WJD3</accession>
<protein>
    <submittedName>
        <fullName evidence="1">Uncharacterized protein</fullName>
    </submittedName>
</protein>
<gene>
    <name evidence="1" type="ORF">JCM19275_1479</name>
</gene>
<name>A0A090WJD3_NONUL</name>
<dbReference type="AlphaFoldDB" id="A0A090WJD3"/>
<proteinExistence type="predicted"/>
<comment type="caution">
    <text evidence="1">The sequence shown here is derived from an EMBL/GenBank/DDBJ whole genome shotgun (WGS) entry which is preliminary data.</text>
</comment>
<dbReference type="Proteomes" id="UP000029647">
    <property type="component" value="Unassembled WGS sequence"/>
</dbReference>
<dbReference type="EMBL" id="BBNT01000031">
    <property type="protein sequence ID" value="GAL77111.1"/>
    <property type="molecule type" value="Genomic_DNA"/>
</dbReference>
<reference evidence="1 2" key="1">
    <citation type="journal article" date="2014" name="Genome Announc.">
        <title>Draft Genome Sequences of Marine Flavobacterium Nonlabens Strains NR17, NR24, NR27, NR32, NR33, and Ara13.</title>
        <authorList>
            <person name="Nakanishi M."/>
            <person name="Meirelles P."/>
            <person name="Suzuki R."/>
            <person name="Takatani N."/>
            <person name="Mino S."/>
            <person name="Suda W."/>
            <person name="Oshima K."/>
            <person name="Hattori M."/>
            <person name="Ohkuma M."/>
            <person name="Hosokawa M."/>
            <person name="Miyashita K."/>
            <person name="Thompson F.L."/>
            <person name="Niwa A."/>
            <person name="Sawabe T."/>
            <person name="Sawabe T."/>
        </authorList>
    </citation>
    <scope>NUCLEOTIDE SEQUENCE [LARGE SCALE GENOMIC DNA]</scope>
    <source>
        <strain evidence="2">JCM19275</strain>
    </source>
</reference>
<evidence type="ECO:0000313" key="2">
    <source>
        <dbReference type="Proteomes" id="UP000029647"/>
    </source>
</evidence>
<sequence length="45" mass="5516">MIRGIKPFIENYDKINFKELNKFELLSRENLKLKKMNCCYLLMTM</sequence>